<dbReference type="GO" id="GO:0005739">
    <property type="term" value="C:mitochondrion"/>
    <property type="evidence" value="ECO:0007669"/>
    <property type="project" value="TreeGrafter"/>
</dbReference>
<feature type="domain" description="Ribosomal RNA methyltransferase FtsJ" evidence="8">
    <location>
        <begin position="41"/>
        <end position="251"/>
    </location>
</feature>
<dbReference type="HAMAP" id="MF_01547">
    <property type="entry name" value="RNA_methyltr_E"/>
    <property type="match status" value="1"/>
</dbReference>
<accession>A0A067SLJ6</accession>
<gene>
    <name evidence="9" type="ORF">GALMADRAFT_74592</name>
</gene>
<dbReference type="STRING" id="685588.A0A067SLJ6"/>
<dbReference type="PIRSF" id="PIRSF005461">
    <property type="entry name" value="23S_rRNA_mtase"/>
    <property type="match status" value="1"/>
</dbReference>
<keyword evidence="5 7" id="KW-0949">S-adenosyl-L-methionine</keyword>
<feature type="active site" description="Proton acceptor" evidence="7">
    <location>
        <position position="208"/>
    </location>
</feature>
<evidence type="ECO:0000256" key="4">
    <source>
        <dbReference type="ARBA" id="ARBA00022679"/>
    </source>
</evidence>
<dbReference type="InterPro" id="IPR002877">
    <property type="entry name" value="RNA_MeTrfase_FtsJ_dom"/>
</dbReference>
<dbReference type="InterPro" id="IPR029063">
    <property type="entry name" value="SAM-dependent_MTases_sf"/>
</dbReference>
<evidence type="ECO:0000313" key="9">
    <source>
        <dbReference type="EMBL" id="KDR71815.1"/>
    </source>
</evidence>
<dbReference type="HOGENOM" id="CLU_009422_4_0_1"/>
<protein>
    <recommendedName>
        <fullName evidence="6">rRNA methyltransferase 2, mitochondrial</fullName>
    </recommendedName>
</protein>
<evidence type="ECO:0000256" key="6">
    <source>
        <dbReference type="ARBA" id="ARBA00041184"/>
    </source>
</evidence>
<dbReference type="GO" id="GO:0008650">
    <property type="term" value="F:rRNA (uridine-2'-O-)-methyltransferase activity"/>
    <property type="evidence" value="ECO:0007669"/>
    <property type="project" value="TreeGrafter"/>
</dbReference>
<dbReference type="EMBL" id="KL142391">
    <property type="protein sequence ID" value="KDR71815.1"/>
    <property type="molecule type" value="Genomic_DNA"/>
</dbReference>
<evidence type="ECO:0000256" key="2">
    <source>
        <dbReference type="ARBA" id="ARBA00022552"/>
    </source>
</evidence>
<evidence type="ECO:0000256" key="1">
    <source>
        <dbReference type="ARBA" id="ARBA00009258"/>
    </source>
</evidence>
<dbReference type="Pfam" id="PF01728">
    <property type="entry name" value="FtsJ"/>
    <property type="match status" value="1"/>
</dbReference>
<dbReference type="Gene3D" id="3.40.50.150">
    <property type="entry name" value="Vaccinia Virus protein VP39"/>
    <property type="match status" value="1"/>
</dbReference>
<organism evidence="9 10">
    <name type="scientific">Galerina marginata (strain CBS 339.88)</name>
    <dbReference type="NCBI Taxonomy" id="685588"/>
    <lineage>
        <taxon>Eukaryota</taxon>
        <taxon>Fungi</taxon>
        <taxon>Dikarya</taxon>
        <taxon>Basidiomycota</taxon>
        <taxon>Agaricomycotina</taxon>
        <taxon>Agaricomycetes</taxon>
        <taxon>Agaricomycetidae</taxon>
        <taxon>Agaricales</taxon>
        <taxon>Agaricineae</taxon>
        <taxon>Strophariaceae</taxon>
        <taxon>Galerina</taxon>
    </lineage>
</organism>
<keyword evidence="2" id="KW-0698">rRNA processing</keyword>
<dbReference type="AlphaFoldDB" id="A0A067SLJ6"/>
<evidence type="ECO:0000256" key="7">
    <source>
        <dbReference type="PIRSR" id="PIRSR005461-1"/>
    </source>
</evidence>
<name>A0A067SLJ6_GALM3</name>
<dbReference type="PANTHER" id="PTHR10920">
    <property type="entry name" value="RIBOSOMAL RNA METHYLTRANSFERASE"/>
    <property type="match status" value="1"/>
</dbReference>
<dbReference type="SUPFAM" id="SSF53335">
    <property type="entry name" value="S-adenosyl-L-methionine-dependent methyltransferases"/>
    <property type="match status" value="1"/>
</dbReference>
<evidence type="ECO:0000259" key="8">
    <source>
        <dbReference type="Pfam" id="PF01728"/>
    </source>
</evidence>
<keyword evidence="4" id="KW-0808">Transferase</keyword>
<proteinExistence type="inferred from homology"/>
<evidence type="ECO:0000313" key="10">
    <source>
        <dbReference type="Proteomes" id="UP000027222"/>
    </source>
</evidence>
<comment type="similarity">
    <text evidence="1">Belongs to the class I-like SAM-binding methyltransferase superfamily. RNA methyltransferase RlmE family.</text>
</comment>
<keyword evidence="3" id="KW-0489">Methyltransferase</keyword>
<evidence type="ECO:0000256" key="5">
    <source>
        <dbReference type="ARBA" id="ARBA00022691"/>
    </source>
</evidence>
<sequence length="255" mass="28428">MVFRQTAIRLSQKSKSKSSSWAARQNRDPYVKMRLTDPAAYRARSAFKLMEINEQANGFLDYPDVNAVVDLGAAPGGWSQVKVAEELDHFDPLNIDDMGGTAKTKGRGTILAVDLLKVDPIPGVKTIQADFMLDSTTTLLKNLLRNADNPEGKADVILSDMASNASGNDVHDIQSSLEICEAVFDFARSHLRSADSIGRRRGGVLLMKFFAHPLLEEFRDDMLKPNFNNVYYVKPDSSRSTSREGYYLCQGWKPF</sequence>
<dbReference type="InterPro" id="IPR050082">
    <property type="entry name" value="RNA_methyltr_RlmE"/>
</dbReference>
<dbReference type="Proteomes" id="UP000027222">
    <property type="component" value="Unassembled WGS sequence"/>
</dbReference>
<reference evidence="10" key="1">
    <citation type="journal article" date="2014" name="Proc. Natl. Acad. Sci. U.S.A.">
        <title>Extensive sampling of basidiomycete genomes demonstrates inadequacy of the white-rot/brown-rot paradigm for wood decay fungi.</title>
        <authorList>
            <person name="Riley R."/>
            <person name="Salamov A.A."/>
            <person name="Brown D.W."/>
            <person name="Nagy L.G."/>
            <person name="Floudas D."/>
            <person name="Held B.W."/>
            <person name="Levasseur A."/>
            <person name="Lombard V."/>
            <person name="Morin E."/>
            <person name="Otillar R."/>
            <person name="Lindquist E.A."/>
            <person name="Sun H."/>
            <person name="LaButti K.M."/>
            <person name="Schmutz J."/>
            <person name="Jabbour D."/>
            <person name="Luo H."/>
            <person name="Baker S.E."/>
            <person name="Pisabarro A.G."/>
            <person name="Walton J.D."/>
            <person name="Blanchette R.A."/>
            <person name="Henrissat B."/>
            <person name="Martin F."/>
            <person name="Cullen D."/>
            <person name="Hibbett D.S."/>
            <person name="Grigoriev I.V."/>
        </authorList>
    </citation>
    <scope>NUCLEOTIDE SEQUENCE [LARGE SCALE GENOMIC DNA]</scope>
    <source>
        <strain evidence="10">CBS 339.88</strain>
    </source>
</reference>
<dbReference type="PANTHER" id="PTHR10920:SF18">
    <property type="entry name" value="RRNA METHYLTRANSFERASE 2, MITOCHONDRIAL"/>
    <property type="match status" value="1"/>
</dbReference>
<evidence type="ECO:0000256" key="3">
    <source>
        <dbReference type="ARBA" id="ARBA00022603"/>
    </source>
</evidence>
<dbReference type="OrthoDB" id="20105at2759"/>
<keyword evidence="10" id="KW-1185">Reference proteome</keyword>
<dbReference type="InterPro" id="IPR015507">
    <property type="entry name" value="rRNA-MeTfrase_E"/>
</dbReference>